<sequence length="169" mass="19132">MCIPHFFFTGLLSVRSGDKWHSPIAYTVHSWAAADKPVPSYTVWRALQPSPPPNHFAACPSNLALLCFGSLAASQAKPAWTRPLWFPLLPRRSEPFVLHQPPPPKALPPFLLTPIFCCYWCRWDGSRGPQELRKELLLGKARGCREMVGGRNRAPRFHSSLCHYKCLRS</sequence>
<comment type="caution">
    <text evidence="1">The sequence shown here is derived from an EMBL/GenBank/DDBJ whole genome shotgun (WGS) entry which is preliminary data.</text>
</comment>
<accession>A0A7J8JHC1</accession>
<dbReference type="Proteomes" id="UP000593571">
    <property type="component" value="Unassembled WGS sequence"/>
</dbReference>
<gene>
    <name evidence="1" type="ORF">HJG63_010329</name>
</gene>
<evidence type="ECO:0000313" key="2">
    <source>
        <dbReference type="Proteomes" id="UP000593571"/>
    </source>
</evidence>
<reference evidence="1 2" key="1">
    <citation type="journal article" date="2020" name="Nature">
        <title>Six reference-quality genomes reveal evolution of bat adaptations.</title>
        <authorList>
            <person name="Jebb D."/>
            <person name="Huang Z."/>
            <person name="Pippel M."/>
            <person name="Hughes G.M."/>
            <person name="Lavrichenko K."/>
            <person name="Devanna P."/>
            <person name="Winkler S."/>
            <person name="Jermiin L.S."/>
            <person name="Skirmuntt E.C."/>
            <person name="Katzourakis A."/>
            <person name="Burkitt-Gray L."/>
            <person name="Ray D.A."/>
            <person name="Sullivan K.A.M."/>
            <person name="Roscito J.G."/>
            <person name="Kirilenko B.M."/>
            <person name="Davalos L.M."/>
            <person name="Corthals A.P."/>
            <person name="Power M.L."/>
            <person name="Jones G."/>
            <person name="Ransome R.D."/>
            <person name="Dechmann D.K.N."/>
            <person name="Locatelli A.G."/>
            <person name="Puechmaille S.J."/>
            <person name="Fedrigo O."/>
            <person name="Jarvis E.D."/>
            <person name="Hiller M."/>
            <person name="Vernes S.C."/>
            <person name="Myers E.W."/>
            <person name="Teeling E.C."/>
        </authorList>
    </citation>
    <scope>NUCLEOTIDE SEQUENCE [LARGE SCALE GENOMIC DNA]</scope>
    <source>
        <strain evidence="1">MRouAeg1</strain>
        <tissue evidence="1">Muscle</tissue>
    </source>
</reference>
<name>A0A7J8JHC1_ROUAE</name>
<protein>
    <submittedName>
        <fullName evidence="1">Uncharacterized protein</fullName>
    </submittedName>
</protein>
<organism evidence="1 2">
    <name type="scientific">Rousettus aegyptiacus</name>
    <name type="common">Egyptian fruit bat</name>
    <name type="synonym">Pteropus aegyptiacus</name>
    <dbReference type="NCBI Taxonomy" id="9407"/>
    <lineage>
        <taxon>Eukaryota</taxon>
        <taxon>Metazoa</taxon>
        <taxon>Chordata</taxon>
        <taxon>Craniata</taxon>
        <taxon>Vertebrata</taxon>
        <taxon>Euteleostomi</taxon>
        <taxon>Mammalia</taxon>
        <taxon>Eutheria</taxon>
        <taxon>Laurasiatheria</taxon>
        <taxon>Chiroptera</taxon>
        <taxon>Yinpterochiroptera</taxon>
        <taxon>Pteropodoidea</taxon>
        <taxon>Pteropodidae</taxon>
        <taxon>Rousettinae</taxon>
        <taxon>Rousettus</taxon>
    </lineage>
</organism>
<dbReference type="AlphaFoldDB" id="A0A7J8JHC1"/>
<keyword evidence="2" id="KW-1185">Reference proteome</keyword>
<proteinExistence type="predicted"/>
<dbReference type="EMBL" id="JACASE010000002">
    <property type="protein sequence ID" value="KAF6496098.1"/>
    <property type="molecule type" value="Genomic_DNA"/>
</dbReference>
<evidence type="ECO:0000313" key="1">
    <source>
        <dbReference type="EMBL" id="KAF6496098.1"/>
    </source>
</evidence>